<evidence type="ECO:0008006" key="4">
    <source>
        <dbReference type="Google" id="ProtNLM"/>
    </source>
</evidence>
<keyword evidence="1" id="KW-0732">Signal</keyword>
<evidence type="ECO:0000313" key="2">
    <source>
        <dbReference type="EMBL" id="KAK7682645.1"/>
    </source>
</evidence>
<keyword evidence="3" id="KW-1185">Reference proteome</keyword>
<feature type="signal peptide" evidence="1">
    <location>
        <begin position="1"/>
        <end position="20"/>
    </location>
</feature>
<evidence type="ECO:0000313" key="3">
    <source>
        <dbReference type="Proteomes" id="UP001385951"/>
    </source>
</evidence>
<reference evidence="2 3" key="1">
    <citation type="submission" date="2022-09" db="EMBL/GenBank/DDBJ databases">
        <authorList>
            <person name="Palmer J.M."/>
        </authorList>
    </citation>
    <scope>NUCLEOTIDE SEQUENCE [LARGE SCALE GENOMIC DNA]</scope>
    <source>
        <strain evidence="2 3">DSM 7382</strain>
    </source>
</reference>
<comment type="caution">
    <text evidence="2">The sequence shown here is derived from an EMBL/GenBank/DDBJ whole genome shotgun (WGS) entry which is preliminary data.</text>
</comment>
<name>A0AAW0G0U1_9APHY</name>
<evidence type="ECO:0000256" key="1">
    <source>
        <dbReference type="SAM" id="SignalP"/>
    </source>
</evidence>
<dbReference type="Proteomes" id="UP001385951">
    <property type="component" value="Unassembled WGS sequence"/>
</dbReference>
<proteinExistence type="predicted"/>
<accession>A0AAW0G0U1</accession>
<gene>
    <name evidence="2" type="ORF">QCA50_014445</name>
</gene>
<dbReference type="EMBL" id="JASBNA010000035">
    <property type="protein sequence ID" value="KAK7682645.1"/>
    <property type="molecule type" value="Genomic_DNA"/>
</dbReference>
<feature type="chain" id="PRO_5043530435" description="Secreted protein" evidence="1">
    <location>
        <begin position="21"/>
        <end position="103"/>
    </location>
</feature>
<dbReference type="AlphaFoldDB" id="A0AAW0G0U1"/>
<protein>
    <recommendedName>
        <fullName evidence="4">Secreted protein</fullName>
    </recommendedName>
</protein>
<sequence length="103" mass="11768">MGSCWFLFFFFFSSFFLRCAEYKLGRDSSKETETQRDFAFTFVLYRAGDTGPLAATRALPRTERLLHPSSSTSTTIISYFLPPSIPNTIYQAITLYSQFLSTS</sequence>
<organism evidence="2 3">
    <name type="scientific">Cerrena zonata</name>
    <dbReference type="NCBI Taxonomy" id="2478898"/>
    <lineage>
        <taxon>Eukaryota</taxon>
        <taxon>Fungi</taxon>
        <taxon>Dikarya</taxon>
        <taxon>Basidiomycota</taxon>
        <taxon>Agaricomycotina</taxon>
        <taxon>Agaricomycetes</taxon>
        <taxon>Polyporales</taxon>
        <taxon>Cerrenaceae</taxon>
        <taxon>Cerrena</taxon>
    </lineage>
</organism>